<evidence type="ECO:0000256" key="1">
    <source>
        <dbReference type="ARBA" id="ARBA00001966"/>
    </source>
</evidence>
<dbReference type="NCBIfam" id="NF033712">
    <property type="entry name" value="B12_rSAM_KedN5"/>
    <property type="match status" value="1"/>
</dbReference>
<keyword evidence="2" id="KW-0949">S-adenosyl-L-methionine</keyword>
<dbReference type="InterPro" id="IPR034466">
    <property type="entry name" value="Methyltransferase_Class_B"/>
</dbReference>
<evidence type="ECO:0000256" key="4">
    <source>
        <dbReference type="ARBA" id="ARBA00023004"/>
    </source>
</evidence>
<evidence type="ECO:0000313" key="8">
    <source>
        <dbReference type="EMBL" id="MFC5289090.1"/>
    </source>
</evidence>
<comment type="caution">
    <text evidence="8">The sequence shown here is derived from an EMBL/GenBank/DDBJ whole genome shotgun (WGS) entry which is preliminary data.</text>
</comment>
<dbReference type="CDD" id="cd02068">
    <property type="entry name" value="radical_SAM_B12_BD"/>
    <property type="match status" value="1"/>
</dbReference>
<dbReference type="Gene3D" id="3.80.30.20">
    <property type="entry name" value="tm_1862 like domain"/>
    <property type="match status" value="1"/>
</dbReference>
<feature type="domain" description="B12-binding" evidence="6">
    <location>
        <begin position="2"/>
        <end position="144"/>
    </location>
</feature>
<evidence type="ECO:0000259" key="7">
    <source>
        <dbReference type="PROSITE" id="PS51918"/>
    </source>
</evidence>
<evidence type="ECO:0000256" key="3">
    <source>
        <dbReference type="ARBA" id="ARBA00022723"/>
    </source>
</evidence>
<keyword evidence="3" id="KW-0479">Metal-binding</keyword>
<evidence type="ECO:0000256" key="2">
    <source>
        <dbReference type="ARBA" id="ARBA00022691"/>
    </source>
</evidence>
<proteinExistence type="predicted"/>
<keyword evidence="4" id="KW-0408">Iron</keyword>
<dbReference type="PROSITE" id="PS51332">
    <property type="entry name" value="B12_BINDING"/>
    <property type="match status" value="1"/>
</dbReference>
<dbReference type="Pfam" id="PF02310">
    <property type="entry name" value="B12-binding"/>
    <property type="match status" value="1"/>
</dbReference>
<organism evidence="8 9">
    <name type="scientific">Actinokineospora guangxiensis</name>
    <dbReference type="NCBI Taxonomy" id="1490288"/>
    <lineage>
        <taxon>Bacteria</taxon>
        <taxon>Bacillati</taxon>
        <taxon>Actinomycetota</taxon>
        <taxon>Actinomycetes</taxon>
        <taxon>Pseudonocardiales</taxon>
        <taxon>Pseudonocardiaceae</taxon>
        <taxon>Actinokineospora</taxon>
    </lineage>
</organism>
<dbReference type="SFLD" id="SFLDF00317">
    <property type="entry name" value="thioacetal_methlytransferase"/>
    <property type="match status" value="1"/>
</dbReference>
<dbReference type="Pfam" id="PF04055">
    <property type="entry name" value="Radical_SAM"/>
    <property type="match status" value="1"/>
</dbReference>
<accession>A0ABW0ES66</accession>
<dbReference type="Proteomes" id="UP001596157">
    <property type="component" value="Unassembled WGS sequence"/>
</dbReference>
<name>A0ABW0ES66_9PSEU</name>
<dbReference type="RefSeq" id="WP_378248933.1">
    <property type="nucleotide sequence ID" value="NZ_JBHSKF010000009.1"/>
</dbReference>
<dbReference type="InterPro" id="IPR007197">
    <property type="entry name" value="rSAM"/>
</dbReference>
<dbReference type="SFLD" id="SFLDG01082">
    <property type="entry name" value="B12-binding_domain_containing"/>
    <property type="match status" value="1"/>
</dbReference>
<sequence>MLRITLVQQGAWDMPVDSMPLAVGYLKAVIDDEPDFRGEVEAVIQNFRGGQKLQDMAAALFSGDIPDVLAFSVLGWNYRSFGVLAETYKQINPKGIVVFGGNHVAYQAERVYREHPTVDLVVNGEGEHTFHELVSYLVANRGKEIDPVDVAGLSYRKPDGTLHTTADRDRINDLDVIPSPFLTGAIPMADAAGEFRYDVALMETNRGCPYKCSFCYWGGATGQKMRSFSTERLAEELDLFGFHKAPSLVLCDSNFGLLEADEEFVELVIKTKEKYGYPGALITSWAKNKSKRFFNIVSELKKHGLQSLFTLALQTLDDAALTDMLRKNMKVNQWESLVDWLAEEGLECYGELIWGAPGETPESFLRGYDRLAKKVSRIAVYPMLLLPNTSYVDNREVHGFVTIRGEDDDFEYVLANRTSTLAENMEMQRFVFWARVFGEQQYLRHAWRPLLDLADTTQSQAILSVKAHLEKSTVPEAVALLGRMPILAESPAIADALRNIHSTPELQAIVREWWYDVAVPTFPPLWQQFARELYEFESWSRQVYVIPGDDLPDGWHETDIDGQTWYESTTVTLDYDIPEMLENWEALDLTTAPPLNPTSYVFTARPGYYQNLDNYEIAAQHLAIPRKLTEADAALPKAA</sequence>
<dbReference type="InterPro" id="IPR006158">
    <property type="entry name" value="Cobalamin-bd"/>
</dbReference>
<dbReference type="SFLD" id="SFLDS00029">
    <property type="entry name" value="Radical_SAM"/>
    <property type="match status" value="1"/>
</dbReference>
<dbReference type="SFLD" id="SFLDF00436">
    <property type="entry name" value="pactamycin_C-methyltransferase"/>
    <property type="match status" value="1"/>
</dbReference>
<dbReference type="SUPFAM" id="SSF102114">
    <property type="entry name" value="Radical SAM enzymes"/>
    <property type="match status" value="1"/>
</dbReference>
<keyword evidence="5" id="KW-0411">Iron-sulfur</keyword>
<dbReference type="SMART" id="SM00729">
    <property type="entry name" value="Elp3"/>
    <property type="match status" value="1"/>
</dbReference>
<dbReference type="Gene3D" id="3.40.50.280">
    <property type="entry name" value="Cobalamin-binding domain"/>
    <property type="match status" value="1"/>
</dbReference>
<reference evidence="9" key="1">
    <citation type="journal article" date="2019" name="Int. J. Syst. Evol. Microbiol.">
        <title>The Global Catalogue of Microorganisms (GCM) 10K type strain sequencing project: providing services to taxonomists for standard genome sequencing and annotation.</title>
        <authorList>
            <consortium name="The Broad Institute Genomics Platform"/>
            <consortium name="The Broad Institute Genome Sequencing Center for Infectious Disease"/>
            <person name="Wu L."/>
            <person name="Ma J."/>
        </authorList>
    </citation>
    <scope>NUCLEOTIDE SEQUENCE [LARGE SCALE GENOMIC DNA]</scope>
    <source>
        <strain evidence="9">CCUG 59778</strain>
    </source>
</reference>
<evidence type="ECO:0000259" key="6">
    <source>
        <dbReference type="PROSITE" id="PS51332"/>
    </source>
</evidence>
<feature type="domain" description="Radical SAM core" evidence="7">
    <location>
        <begin position="194"/>
        <end position="435"/>
    </location>
</feature>
<gene>
    <name evidence="8" type="ORF">ACFPM7_18730</name>
</gene>
<dbReference type="CDD" id="cd01335">
    <property type="entry name" value="Radical_SAM"/>
    <property type="match status" value="1"/>
</dbReference>
<dbReference type="PANTHER" id="PTHR43409:SF16">
    <property type="entry name" value="SLR0320 PROTEIN"/>
    <property type="match status" value="1"/>
</dbReference>
<protein>
    <submittedName>
        <fullName evidence="8">KedN5 family methylcobalamin-dependent radical SAM C-methyltransferase</fullName>
    </submittedName>
</protein>
<evidence type="ECO:0000256" key="5">
    <source>
        <dbReference type="ARBA" id="ARBA00023014"/>
    </source>
</evidence>
<dbReference type="PROSITE" id="PS51918">
    <property type="entry name" value="RADICAL_SAM"/>
    <property type="match status" value="1"/>
</dbReference>
<dbReference type="SFLD" id="SFLDG01123">
    <property type="entry name" value="methyltransferase_(Class_B)"/>
    <property type="match status" value="1"/>
</dbReference>
<dbReference type="InterPro" id="IPR023404">
    <property type="entry name" value="rSAM_horseshoe"/>
</dbReference>
<comment type="cofactor">
    <cofactor evidence="1">
        <name>[4Fe-4S] cluster</name>
        <dbReference type="ChEBI" id="CHEBI:49883"/>
    </cofactor>
</comment>
<dbReference type="EMBL" id="JBHSKF010000009">
    <property type="protein sequence ID" value="MFC5289090.1"/>
    <property type="molecule type" value="Genomic_DNA"/>
</dbReference>
<evidence type="ECO:0000313" key="9">
    <source>
        <dbReference type="Proteomes" id="UP001596157"/>
    </source>
</evidence>
<keyword evidence="9" id="KW-1185">Reference proteome</keyword>
<dbReference type="InterPro" id="IPR051198">
    <property type="entry name" value="BchE-like"/>
</dbReference>
<dbReference type="InterPro" id="IPR006638">
    <property type="entry name" value="Elp3/MiaA/NifB-like_rSAM"/>
</dbReference>
<dbReference type="PANTHER" id="PTHR43409">
    <property type="entry name" value="ANAEROBIC MAGNESIUM-PROTOPORPHYRIN IX MONOMETHYL ESTER CYCLASE-RELATED"/>
    <property type="match status" value="1"/>
</dbReference>
<dbReference type="InterPro" id="IPR058240">
    <property type="entry name" value="rSAM_sf"/>
</dbReference>